<proteinExistence type="predicted"/>
<name>A0A3L8Q3I7_CHLGU</name>
<feature type="transmembrane region" description="Helical" evidence="1">
    <location>
        <begin position="12"/>
        <end position="32"/>
    </location>
</feature>
<protein>
    <submittedName>
        <fullName evidence="2">Uncharacterized protein</fullName>
    </submittedName>
</protein>
<dbReference type="AlphaFoldDB" id="A0A3L8Q3I7"/>
<sequence>MGMIFRECEIKIFHLWVGISFSPPLFLIPSPIPGTNHPKSTMGMIFKNMG</sequence>
<accession>A0A3L8Q3I7</accession>
<keyword evidence="1" id="KW-1133">Transmembrane helix</keyword>
<organism evidence="2 3">
    <name type="scientific">Chloebia gouldiae</name>
    <name type="common">Gouldian finch</name>
    <name type="synonym">Erythrura gouldiae</name>
    <dbReference type="NCBI Taxonomy" id="44316"/>
    <lineage>
        <taxon>Eukaryota</taxon>
        <taxon>Metazoa</taxon>
        <taxon>Chordata</taxon>
        <taxon>Craniata</taxon>
        <taxon>Vertebrata</taxon>
        <taxon>Euteleostomi</taxon>
        <taxon>Archelosauria</taxon>
        <taxon>Archosauria</taxon>
        <taxon>Dinosauria</taxon>
        <taxon>Saurischia</taxon>
        <taxon>Theropoda</taxon>
        <taxon>Coelurosauria</taxon>
        <taxon>Aves</taxon>
        <taxon>Neognathae</taxon>
        <taxon>Neoaves</taxon>
        <taxon>Telluraves</taxon>
        <taxon>Australaves</taxon>
        <taxon>Passeriformes</taxon>
        <taxon>Passeroidea</taxon>
        <taxon>Passeridae</taxon>
        <taxon>Chloebia</taxon>
    </lineage>
</organism>
<keyword evidence="1" id="KW-0472">Membrane</keyword>
<keyword evidence="3" id="KW-1185">Reference proteome</keyword>
<comment type="caution">
    <text evidence="2">The sequence shown here is derived from an EMBL/GenBank/DDBJ whole genome shotgun (WGS) entry which is preliminary data.</text>
</comment>
<reference evidence="2 3" key="1">
    <citation type="journal article" date="2018" name="Proc. R. Soc. B">
        <title>A non-coding region near Follistatin controls head colour polymorphism in the Gouldian finch.</title>
        <authorList>
            <person name="Toomey M.B."/>
            <person name="Marques C.I."/>
            <person name="Andrade P."/>
            <person name="Araujo P.M."/>
            <person name="Sabatino S."/>
            <person name="Gazda M.A."/>
            <person name="Afonso S."/>
            <person name="Lopes R.J."/>
            <person name="Corbo J.C."/>
            <person name="Carneiro M."/>
        </authorList>
    </citation>
    <scope>NUCLEOTIDE SEQUENCE [LARGE SCALE GENOMIC DNA]</scope>
    <source>
        <strain evidence="2">Red01</strain>
        <tissue evidence="2">Muscle</tissue>
    </source>
</reference>
<dbReference type="Proteomes" id="UP000276834">
    <property type="component" value="Unassembled WGS sequence"/>
</dbReference>
<gene>
    <name evidence="2" type="ORF">DV515_00019849</name>
</gene>
<evidence type="ECO:0000313" key="2">
    <source>
        <dbReference type="EMBL" id="RLV61947.1"/>
    </source>
</evidence>
<keyword evidence="1" id="KW-0812">Transmembrane</keyword>
<evidence type="ECO:0000313" key="3">
    <source>
        <dbReference type="Proteomes" id="UP000276834"/>
    </source>
</evidence>
<dbReference type="EMBL" id="QUSF01013721">
    <property type="protein sequence ID" value="RLV61947.1"/>
    <property type="molecule type" value="Genomic_DNA"/>
</dbReference>
<evidence type="ECO:0000256" key="1">
    <source>
        <dbReference type="SAM" id="Phobius"/>
    </source>
</evidence>